<dbReference type="SUPFAM" id="SSF54695">
    <property type="entry name" value="POZ domain"/>
    <property type="match status" value="1"/>
</dbReference>
<dbReference type="SUPFAM" id="SSF49599">
    <property type="entry name" value="TRAF domain-like"/>
    <property type="match status" value="1"/>
</dbReference>
<dbReference type="Pfam" id="PF00651">
    <property type="entry name" value="BTB"/>
    <property type="match status" value="1"/>
</dbReference>
<evidence type="ECO:0000313" key="5">
    <source>
        <dbReference type="EMBL" id="KAF8673390.1"/>
    </source>
</evidence>
<comment type="caution">
    <text evidence="5">The sequence shown here is derived from an EMBL/GenBank/DDBJ whole genome shotgun (WGS) entry which is preliminary data.</text>
</comment>
<dbReference type="SMART" id="SM00225">
    <property type="entry name" value="BTB"/>
    <property type="match status" value="1"/>
</dbReference>
<evidence type="ECO:0000313" key="6">
    <source>
        <dbReference type="Proteomes" id="UP000636709"/>
    </source>
</evidence>
<protein>
    <recommendedName>
        <fullName evidence="4">BTB domain-containing protein</fullName>
    </recommendedName>
</protein>
<evidence type="ECO:0000259" key="4">
    <source>
        <dbReference type="PROSITE" id="PS50097"/>
    </source>
</evidence>
<evidence type="ECO:0000256" key="3">
    <source>
        <dbReference type="SAM" id="MobiDB-lite"/>
    </source>
</evidence>
<dbReference type="CDD" id="cd00121">
    <property type="entry name" value="MATH"/>
    <property type="match status" value="1"/>
</dbReference>
<feature type="domain" description="BTB" evidence="4">
    <location>
        <begin position="164"/>
        <end position="231"/>
    </location>
</feature>
<dbReference type="PROSITE" id="PS50097">
    <property type="entry name" value="BTB"/>
    <property type="match status" value="1"/>
</dbReference>
<dbReference type="InterPro" id="IPR002083">
    <property type="entry name" value="MATH/TRAF_dom"/>
</dbReference>
<evidence type="ECO:0000256" key="1">
    <source>
        <dbReference type="ARBA" id="ARBA00004906"/>
    </source>
</evidence>
<dbReference type="Proteomes" id="UP000636709">
    <property type="component" value="Unassembled WGS sequence"/>
</dbReference>
<dbReference type="Gene3D" id="3.30.710.10">
    <property type="entry name" value="Potassium Channel Kv1.1, Chain A"/>
    <property type="match status" value="1"/>
</dbReference>
<keyword evidence="6" id="KW-1185">Reference proteome</keyword>
<reference evidence="5" key="1">
    <citation type="submission" date="2020-07" db="EMBL/GenBank/DDBJ databases">
        <title>Genome sequence and genetic diversity analysis of an under-domesticated orphan crop, white fonio (Digitaria exilis).</title>
        <authorList>
            <person name="Bennetzen J.L."/>
            <person name="Chen S."/>
            <person name="Ma X."/>
            <person name="Wang X."/>
            <person name="Yssel A.E.J."/>
            <person name="Chaluvadi S.R."/>
            <person name="Johnson M."/>
            <person name="Gangashetty P."/>
            <person name="Hamidou F."/>
            <person name="Sanogo M.D."/>
            <person name="Zwaenepoel A."/>
            <person name="Wallace J."/>
            <person name="Van De Peer Y."/>
            <person name="Van Deynze A."/>
        </authorList>
    </citation>
    <scope>NUCLEOTIDE SEQUENCE</scope>
    <source>
        <tissue evidence="5">Leaves</tissue>
    </source>
</reference>
<dbReference type="PANTHER" id="PTHR26379">
    <property type="entry name" value="BTB/POZ AND MATH DOMAIN-CONTAINING PROTEIN 1"/>
    <property type="match status" value="1"/>
</dbReference>
<dbReference type="Pfam" id="PF24570">
    <property type="entry name" value="BACK_BPM_SPOP"/>
    <property type="match status" value="1"/>
</dbReference>
<dbReference type="InterPro" id="IPR045005">
    <property type="entry name" value="BPM1-6"/>
</dbReference>
<sequence length="422" mass="46621">MSSSAASAMGGADEPISASSIVAEAVTGSHVLKITGYSKTKALRNGEFIKSRTFDVGGLHAEAGIKKASFQLHLLDEMEVPVQPYSMSGSLEQSIMNGPSVELGLPRFIQKAALEESAYLKYDCFRVRCDMTVSREDNTAQFVMVPVSDMHQHIGRLLSSAQETDVTFHVGEETVAAHRLVLGARSSVFMAELFGPMKERHASHTQIRDMEPRVFRAMLHFIYTDTMPDIDKEDALVMTQHLLVAADRYDLERLKLICEDKLCRYIDASTVATTLAIAEQHGCHGLKKACFKFLQSPNHLKEVMADEGFDHLMSSCPSAPIGAGYATGTGNPVAHQYRLEEPAVLPRLCHFQLLEPLHIGRRQHMQVRTRRCHLQPSRIPGRVNQTGGNRSEPTGSRPNRSVAKNPGYRSQTEPSKPLPSVS</sequence>
<dbReference type="PANTHER" id="PTHR26379:SF457">
    <property type="entry name" value="BTB DOMAIN-CONTAINING PROTEIN"/>
    <property type="match status" value="1"/>
</dbReference>
<feature type="compositionally biased region" description="Polar residues" evidence="3">
    <location>
        <begin position="383"/>
        <end position="399"/>
    </location>
</feature>
<comment type="similarity">
    <text evidence="2">Belongs to the Tdpoz family.</text>
</comment>
<dbReference type="Gene3D" id="1.25.40.420">
    <property type="match status" value="1"/>
</dbReference>
<accession>A0A835EBS9</accession>
<dbReference type="InterPro" id="IPR056423">
    <property type="entry name" value="BACK_BPM_SPOP"/>
</dbReference>
<dbReference type="InterPro" id="IPR011333">
    <property type="entry name" value="SKP1/BTB/POZ_sf"/>
</dbReference>
<proteinExistence type="inferred from homology"/>
<dbReference type="GO" id="GO:0016567">
    <property type="term" value="P:protein ubiquitination"/>
    <property type="evidence" value="ECO:0007669"/>
    <property type="project" value="InterPro"/>
</dbReference>
<feature type="region of interest" description="Disordered" evidence="3">
    <location>
        <begin position="368"/>
        <end position="422"/>
    </location>
</feature>
<evidence type="ECO:0000256" key="2">
    <source>
        <dbReference type="ARBA" id="ARBA00010846"/>
    </source>
</evidence>
<dbReference type="CDD" id="cd18280">
    <property type="entry name" value="BTB_POZ_BPM_plant"/>
    <property type="match status" value="1"/>
</dbReference>
<gene>
    <name evidence="5" type="ORF">HU200_048954</name>
</gene>
<dbReference type="AlphaFoldDB" id="A0A835EBS9"/>
<dbReference type="EMBL" id="JACEFO010002208">
    <property type="protein sequence ID" value="KAF8673390.1"/>
    <property type="molecule type" value="Genomic_DNA"/>
</dbReference>
<dbReference type="OrthoDB" id="681301at2759"/>
<name>A0A835EBS9_9POAL</name>
<dbReference type="InterPro" id="IPR000210">
    <property type="entry name" value="BTB/POZ_dom"/>
</dbReference>
<comment type="pathway">
    <text evidence="1">Protein modification; protein ubiquitination.</text>
</comment>
<organism evidence="5 6">
    <name type="scientific">Digitaria exilis</name>
    <dbReference type="NCBI Taxonomy" id="1010633"/>
    <lineage>
        <taxon>Eukaryota</taxon>
        <taxon>Viridiplantae</taxon>
        <taxon>Streptophyta</taxon>
        <taxon>Embryophyta</taxon>
        <taxon>Tracheophyta</taxon>
        <taxon>Spermatophyta</taxon>
        <taxon>Magnoliopsida</taxon>
        <taxon>Liliopsida</taxon>
        <taxon>Poales</taxon>
        <taxon>Poaceae</taxon>
        <taxon>PACMAD clade</taxon>
        <taxon>Panicoideae</taxon>
        <taxon>Panicodae</taxon>
        <taxon>Paniceae</taxon>
        <taxon>Anthephorinae</taxon>
        <taxon>Digitaria</taxon>
    </lineage>
</organism>